<dbReference type="AlphaFoldDB" id="A0A8S3WNK8"/>
<feature type="coiled-coil region" evidence="1">
    <location>
        <begin position="1175"/>
        <end position="1202"/>
    </location>
</feature>
<proteinExistence type="predicted"/>
<reference evidence="3" key="1">
    <citation type="submission" date="2021-04" db="EMBL/GenBank/DDBJ databases">
        <authorList>
            <person name="Tunstrom K."/>
        </authorList>
    </citation>
    <scope>NUCLEOTIDE SEQUENCE</scope>
</reference>
<dbReference type="Pfam" id="PF14214">
    <property type="entry name" value="Helitron_like_N"/>
    <property type="match status" value="1"/>
</dbReference>
<dbReference type="OrthoDB" id="416437at2759"/>
<dbReference type="PANTHER" id="PTHR47642:SF5">
    <property type="entry name" value="ATP-DEPENDENT DNA HELICASE"/>
    <property type="match status" value="1"/>
</dbReference>
<gene>
    <name evidence="3" type="ORF">PAPOLLO_LOCUS7733</name>
</gene>
<keyword evidence="1" id="KW-0175">Coiled coil</keyword>
<dbReference type="InterPro" id="IPR025476">
    <property type="entry name" value="Helitron_helicase-like"/>
</dbReference>
<dbReference type="PANTHER" id="PTHR47642">
    <property type="entry name" value="ATP-DEPENDENT DNA HELICASE"/>
    <property type="match status" value="1"/>
</dbReference>
<evidence type="ECO:0000313" key="3">
    <source>
        <dbReference type="EMBL" id="CAG4967038.1"/>
    </source>
</evidence>
<dbReference type="InterPro" id="IPR051055">
    <property type="entry name" value="PIF1_helicase"/>
</dbReference>
<sequence>MKPLKDRWEDELIKWQRLHVGSKLPKAEFARIITEIWDTLNPVILENGFKRTEIFPVNRDAIGKDKFDSLSWQKWQQFIENQQSAFNINENESSSLTSDCSFELADTDNSDYENFEDYIAACLSEDEEKENYPTEIKFGLSDIEYFADEKKIKNDDWIIAQFTTKKSVKHFVGQVLTLDDAKCPTVNIREKAVDGLKLKKEDLRYPNVSRSEQLQEAAARYRQKHPEKRRETVELYNSLHPDANRASVAQYSASHPEVNRAAVARYSASHPEVNQAAVSRYRALHPEVNQAAVSRYRASHPEVKRQNLARKRSTDKLKFKGNIETITRVLTTKLKDRLESEKIVKWTLHNRQRTLEDLNKTANILKEKIVAALEKLKICPESTDIKDKFEEFLGKSEHSSNQEPFYSEQAYKVYEDKEKSIEIDDTGKAKTITNVQKSDMVLFGFITIIREIYQIHSDCKLLLDIDDSLASGNVDKLMELGKQPTVGSAVVERTTDSEIVEDEIIKNLPNQLINIQENIQHNVTNTPDNAEEGILEDGRHTREKETDYEHYTLYPLNERRQNAPASEIYQMLKVNTAPIVARDKDLAVKCFPHLYVIMKLAYENVFIGQFHNRQQKVTSSEFIKARLMTKHPQFRLNQLLLVCGLNQQYLFFLLNDANMRQLNSGIFYKMNCANQRDKITAEQYLQMLKNDELEGDLTAIFGRVRNTEQFWKKPRNDVNCMTQNYCLATWFLTMSPSEWMWEDLGEYIRQVNGVEMANKTISELVALDPVSTSRFIDNKFHAMLDLITSSDEPLGKIIHYFWRREYQSRGAQHFHLMLWVKDAPILHKSSIDEVASFISKYETCAILKKDISPTLHQRVTSYQMHKHNSYCMRRKKTKKGFVSVCRFGFPRTVTDSLIIRDIFQTIAARKTLSSNNRLYNIVRSKESDMINDYNPALLLAWNGNIDIQYVGEKTAILNYYVTKYTTKSEKTHATDMFNDINSTKSLRSRLYNIGLRVLSNRECGALEASDTLLGIPLYGTDPQTTIRWLDVNIHRNRRVKSKSEMTALDPNSTDIYYDSWIDNVYPARPDDLQDMNLLDFAKDYDLVNTRPVSNKVEYYVLANKKRDRPYLINHYLYDVEQMPEKYFFSLLLLFKPWRILDDLKMQHETYTETFNAVKDDLQEALRYGNLRTELRNILQTAFEKAEEKVAELNEERENIVDEGPNNTLEFEALEAVNAMEDLNNFDLVEADIFEMNE</sequence>
<evidence type="ECO:0000313" key="4">
    <source>
        <dbReference type="Proteomes" id="UP000691718"/>
    </source>
</evidence>
<comment type="caution">
    <text evidence="3">The sequence shown here is derived from an EMBL/GenBank/DDBJ whole genome shotgun (WGS) entry which is preliminary data.</text>
</comment>
<feature type="coiled-coil region" evidence="1">
    <location>
        <begin position="348"/>
        <end position="375"/>
    </location>
</feature>
<name>A0A8S3WNK8_PARAO</name>
<evidence type="ECO:0000259" key="2">
    <source>
        <dbReference type="Pfam" id="PF14214"/>
    </source>
</evidence>
<dbReference type="EMBL" id="CAJQZP010000533">
    <property type="protein sequence ID" value="CAG4967038.1"/>
    <property type="molecule type" value="Genomic_DNA"/>
</dbReference>
<accession>A0A8S3WNK8</accession>
<organism evidence="3 4">
    <name type="scientific">Parnassius apollo</name>
    <name type="common">Apollo butterfly</name>
    <name type="synonym">Papilio apollo</name>
    <dbReference type="NCBI Taxonomy" id="110799"/>
    <lineage>
        <taxon>Eukaryota</taxon>
        <taxon>Metazoa</taxon>
        <taxon>Ecdysozoa</taxon>
        <taxon>Arthropoda</taxon>
        <taxon>Hexapoda</taxon>
        <taxon>Insecta</taxon>
        <taxon>Pterygota</taxon>
        <taxon>Neoptera</taxon>
        <taxon>Endopterygota</taxon>
        <taxon>Lepidoptera</taxon>
        <taxon>Glossata</taxon>
        <taxon>Ditrysia</taxon>
        <taxon>Papilionoidea</taxon>
        <taxon>Papilionidae</taxon>
        <taxon>Parnassiinae</taxon>
        <taxon>Parnassini</taxon>
        <taxon>Parnassius</taxon>
        <taxon>Parnassius</taxon>
    </lineage>
</organism>
<dbReference type="Proteomes" id="UP000691718">
    <property type="component" value="Unassembled WGS sequence"/>
</dbReference>
<evidence type="ECO:0000256" key="1">
    <source>
        <dbReference type="SAM" id="Coils"/>
    </source>
</evidence>
<feature type="domain" description="Helitron helicase-like" evidence="2">
    <location>
        <begin position="665"/>
        <end position="818"/>
    </location>
</feature>
<keyword evidence="4" id="KW-1185">Reference proteome</keyword>
<protein>
    <submittedName>
        <fullName evidence="3">(apollo) hypothetical protein</fullName>
    </submittedName>
</protein>